<feature type="region of interest" description="Disordered" evidence="1">
    <location>
        <begin position="1"/>
        <end position="42"/>
    </location>
</feature>
<evidence type="ECO:0000313" key="3">
    <source>
        <dbReference type="Proteomes" id="UP001500518"/>
    </source>
</evidence>
<dbReference type="Proteomes" id="UP001500518">
    <property type="component" value="Unassembled WGS sequence"/>
</dbReference>
<evidence type="ECO:0000256" key="1">
    <source>
        <dbReference type="SAM" id="MobiDB-lite"/>
    </source>
</evidence>
<reference evidence="3" key="1">
    <citation type="journal article" date="2019" name="Int. J. Syst. Evol. Microbiol.">
        <title>The Global Catalogue of Microorganisms (GCM) 10K type strain sequencing project: providing services to taxonomists for standard genome sequencing and annotation.</title>
        <authorList>
            <consortium name="The Broad Institute Genomics Platform"/>
            <consortium name="The Broad Institute Genome Sequencing Center for Infectious Disease"/>
            <person name="Wu L."/>
            <person name="Ma J."/>
        </authorList>
    </citation>
    <scope>NUCLEOTIDE SEQUENCE [LARGE SCALE GENOMIC DNA]</scope>
    <source>
        <strain evidence="3">JCM 18014</strain>
    </source>
</reference>
<protein>
    <submittedName>
        <fullName evidence="2">Uncharacterized protein</fullName>
    </submittedName>
</protein>
<organism evidence="2 3">
    <name type="scientific">Erythrobacter westpacificensis</name>
    <dbReference type="NCBI Taxonomy" id="1055231"/>
    <lineage>
        <taxon>Bacteria</taxon>
        <taxon>Pseudomonadati</taxon>
        <taxon>Pseudomonadota</taxon>
        <taxon>Alphaproteobacteria</taxon>
        <taxon>Sphingomonadales</taxon>
        <taxon>Erythrobacteraceae</taxon>
        <taxon>Erythrobacter/Porphyrobacter group</taxon>
        <taxon>Erythrobacter</taxon>
    </lineage>
</organism>
<accession>A0ABP9KIY5</accession>
<sequence length="42" mass="4809">MIAMEYEISDQPQEGYRPEGTAIDGVSPERREAPEPEDQQMQ</sequence>
<proteinExistence type="predicted"/>
<name>A0ABP9KIY5_9SPHN</name>
<gene>
    <name evidence="2" type="ORF">GCM10023208_24510</name>
</gene>
<evidence type="ECO:0000313" key="2">
    <source>
        <dbReference type="EMBL" id="GAA5058231.1"/>
    </source>
</evidence>
<comment type="caution">
    <text evidence="2">The sequence shown here is derived from an EMBL/GenBank/DDBJ whole genome shotgun (WGS) entry which is preliminary data.</text>
</comment>
<keyword evidence="3" id="KW-1185">Reference proteome</keyword>
<dbReference type="EMBL" id="BAABHV010000017">
    <property type="protein sequence ID" value="GAA5058231.1"/>
    <property type="molecule type" value="Genomic_DNA"/>
</dbReference>